<proteinExistence type="predicted"/>
<dbReference type="EMBL" id="CAXDID020000055">
    <property type="protein sequence ID" value="CAL6007276.1"/>
    <property type="molecule type" value="Genomic_DNA"/>
</dbReference>
<evidence type="ECO:0000256" key="1">
    <source>
        <dbReference type="SAM" id="Phobius"/>
    </source>
</evidence>
<feature type="transmembrane region" description="Helical" evidence="1">
    <location>
        <begin position="116"/>
        <end position="134"/>
    </location>
</feature>
<keyword evidence="1" id="KW-0812">Transmembrane</keyword>
<name>A0AA86Q3R9_9EUKA</name>
<evidence type="ECO:0000313" key="4">
    <source>
        <dbReference type="Proteomes" id="UP001642409"/>
    </source>
</evidence>
<keyword evidence="4" id="KW-1185">Reference proteome</keyword>
<dbReference type="Proteomes" id="UP001642409">
    <property type="component" value="Unassembled WGS sequence"/>
</dbReference>
<gene>
    <name evidence="3" type="ORF">HINF_LOCUS20561</name>
    <name evidence="2" type="ORF">HINF_LOCUS39379</name>
</gene>
<accession>A0AA86Q3R9</accession>
<dbReference type="AlphaFoldDB" id="A0AA86Q3R9"/>
<protein>
    <submittedName>
        <fullName evidence="3">Hypothetical_protein</fullName>
    </submittedName>
</protein>
<organism evidence="2">
    <name type="scientific">Hexamita inflata</name>
    <dbReference type="NCBI Taxonomy" id="28002"/>
    <lineage>
        <taxon>Eukaryota</taxon>
        <taxon>Metamonada</taxon>
        <taxon>Diplomonadida</taxon>
        <taxon>Hexamitidae</taxon>
        <taxon>Hexamitinae</taxon>
        <taxon>Hexamita</taxon>
    </lineage>
</organism>
<sequence length="137" mass="15971">MNKSELIYKLLDKTPIKNFPTQIKYNQELNFNVENQLQLQQTEKVIDNIETDSHKTNLKQAEKVTIQQISKAEQINKYASGITYILETAKQQLDVKSYNHLQRKIQRQVSKNNKNVTLISIVLLVCCFQLYLISSQV</sequence>
<evidence type="ECO:0000313" key="2">
    <source>
        <dbReference type="EMBL" id="CAI9951734.1"/>
    </source>
</evidence>
<comment type="caution">
    <text evidence="2">The sequence shown here is derived from an EMBL/GenBank/DDBJ whole genome shotgun (WGS) entry which is preliminary data.</text>
</comment>
<keyword evidence="1" id="KW-1133">Transmembrane helix</keyword>
<dbReference type="EMBL" id="CATOUU010000825">
    <property type="protein sequence ID" value="CAI9951734.1"/>
    <property type="molecule type" value="Genomic_DNA"/>
</dbReference>
<evidence type="ECO:0000313" key="3">
    <source>
        <dbReference type="EMBL" id="CAL6007276.1"/>
    </source>
</evidence>
<keyword evidence="1" id="KW-0472">Membrane</keyword>
<reference evidence="3 4" key="2">
    <citation type="submission" date="2024-07" db="EMBL/GenBank/DDBJ databases">
        <authorList>
            <person name="Akdeniz Z."/>
        </authorList>
    </citation>
    <scope>NUCLEOTIDE SEQUENCE [LARGE SCALE GENOMIC DNA]</scope>
</reference>
<reference evidence="2" key="1">
    <citation type="submission" date="2023-06" db="EMBL/GenBank/DDBJ databases">
        <authorList>
            <person name="Kurt Z."/>
        </authorList>
    </citation>
    <scope>NUCLEOTIDE SEQUENCE</scope>
</reference>